<dbReference type="SUPFAM" id="SSF143011">
    <property type="entry name" value="RelE-like"/>
    <property type="match status" value="1"/>
</dbReference>
<dbReference type="Gene3D" id="3.30.2310.20">
    <property type="entry name" value="RelE-like"/>
    <property type="match status" value="1"/>
</dbReference>
<keyword evidence="2" id="KW-1277">Toxin-antitoxin system</keyword>
<dbReference type="AlphaFoldDB" id="K0NNA6"/>
<protein>
    <submittedName>
        <fullName evidence="3">Predicted addcition module toxin, RelE/Stb type</fullName>
    </submittedName>
</protein>
<dbReference type="EMBL" id="FO203503">
    <property type="protein sequence ID" value="CCK80217.1"/>
    <property type="molecule type" value="Genomic_DNA"/>
</dbReference>
<dbReference type="HOGENOM" id="CLU_155761_3_0_7"/>
<dbReference type="STRING" id="651182.TOL2_C20560"/>
<name>K0NNA6_DESTT</name>
<dbReference type="KEGG" id="dto:TOL2_C20560"/>
<comment type="similarity">
    <text evidence="1">Belongs to the RelE toxin family.</text>
</comment>
<keyword evidence="4" id="KW-1185">Reference proteome</keyword>
<dbReference type="PANTHER" id="PTHR35601">
    <property type="entry name" value="TOXIN RELE"/>
    <property type="match status" value="1"/>
</dbReference>
<dbReference type="Proteomes" id="UP000007347">
    <property type="component" value="Chromosome"/>
</dbReference>
<sequence>MTYSIEFRPVVLKNMKKFPKRDLVRIKKKIEALGQNLPEPNTTKMKGNNSFHKIRSGDYRIIYEIHDDKLVILIVKVGHRKDIYKGL</sequence>
<dbReference type="RefSeq" id="WP_014957539.1">
    <property type="nucleotide sequence ID" value="NC_018645.1"/>
</dbReference>
<gene>
    <name evidence="3" type="ordered locus">TOL2_C20560</name>
</gene>
<organism evidence="3 4">
    <name type="scientific">Desulfobacula toluolica (strain DSM 7467 / Tol2)</name>
    <dbReference type="NCBI Taxonomy" id="651182"/>
    <lineage>
        <taxon>Bacteria</taxon>
        <taxon>Pseudomonadati</taxon>
        <taxon>Thermodesulfobacteriota</taxon>
        <taxon>Desulfobacteria</taxon>
        <taxon>Desulfobacterales</taxon>
        <taxon>Desulfobacteraceae</taxon>
        <taxon>Desulfobacula</taxon>
    </lineage>
</organism>
<dbReference type="OrthoDB" id="9797723at2"/>
<evidence type="ECO:0000313" key="4">
    <source>
        <dbReference type="Proteomes" id="UP000007347"/>
    </source>
</evidence>
<reference evidence="3 4" key="1">
    <citation type="journal article" date="2013" name="Environ. Microbiol.">
        <title>Complete genome, catabolic sub-proteomes and key-metabolites of Desulfobacula toluolica Tol2, a marine, aromatic compound-degrading, sulfate-reducing bacterium.</title>
        <authorList>
            <person name="Wohlbrand L."/>
            <person name="Jacob J.H."/>
            <person name="Kube M."/>
            <person name="Mussmann M."/>
            <person name="Jarling R."/>
            <person name="Beck A."/>
            <person name="Amann R."/>
            <person name="Wilkes H."/>
            <person name="Reinhardt R."/>
            <person name="Rabus R."/>
        </authorList>
    </citation>
    <scope>NUCLEOTIDE SEQUENCE [LARGE SCALE GENOMIC DNA]</scope>
    <source>
        <strain evidence="4">DSM 7467 / Tol2</strain>
    </source>
</reference>
<evidence type="ECO:0000256" key="2">
    <source>
        <dbReference type="ARBA" id="ARBA00022649"/>
    </source>
</evidence>
<dbReference type="Pfam" id="PF05016">
    <property type="entry name" value="ParE_toxin"/>
    <property type="match status" value="1"/>
</dbReference>
<proteinExistence type="inferred from homology"/>
<evidence type="ECO:0000313" key="3">
    <source>
        <dbReference type="EMBL" id="CCK80217.1"/>
    </source>
</evidence>
<accession>K0NNA6</accession>
<dbReference type="NCBIfam" id="TIGR02385">
    <property type="entry name" value="RelE_StbE"/>
    <property type="match status" value="1"/>
</dbReference>
<dbReference type="PANTHER" id="PTHR35601:SF1">
    <property type="entry name" value="TOXIN RELE"/>
    <property type="match status" value="1"/>
</dbReference>
<dbReference type="InterPro" id="IPR007712">
    <property type="entry name" value="RelE/ParE_toxin"/>
</dbReference>
<evidence type="ECO:0000256" key="1">
    <source>
        <dbReference type="ARBA" id="ARBA00006226"/>
    </source>
</evidence>
<dbReference type="InterPro" id="IPR035093">
    <property type="entry name" value="RelE/ParE_toxin_dom_sf"/>
</dbReference>